<feature type="coiled-coil region" evidence="1">
    <location>
        <begin position="27"/>
        <end position="54"/>
    </location>
</feature>
<dbReference type="PANTHER" id="PTHR11008:SF9">
    <property type="entry name" value="PROTEIN TAKEOUT-LIKE PROTEIN"/>
    <property type="match status" value="1"/>
</dbReference>
<gene>
    <name evidence="2" type="ORF">HHI36_012084</name>
</gene>
<dbReference type="Gene3D" id="3.15.10.30">
    <property type="entry name" value="Haemolymph juvenile hormone binding protein"/>
    <property type="match status" value="1"/>
</dbReference>
<name>A0ABD2NDV9_9CUCU</name>
<proteinExistence type="predicted"/>
<accession>A0ABD2NDV9</accession>
<dbReference type="PANTHER" id="PTHR11008">
    <property type="entry name" value="PROTEIN TAKEOUT-LIKE PROTEIN"/>
    <property type="match status" value="1"/>
</dbReference>
<dbReference type="EMBL" id="JABFTP020000103">
    <property type="protein sequence ID" value="KAL3276714.1"/>
    <property type="molecule type" value="Genomic_DNA"/>
</dbReference>
<keyword evidence="3" id="KW-1185">Reference proteome</keyword>
<evidence type="ECO:0000313" key="3">
    <source>
        <dbReference type="Proteomes" id="UP001516400"/>
    </source>
</evidence>
<evidence type="ECO:0008006" key="4">
    <source>
        <dbReference type="Google" id="ProtNLM"/>
    </source>
</evidence>
<dbReference type="Pfam" id="PF06585">
    <property type="entry name" value="JHBP"/>
    <property type="match status" value="1"/>
</dbReference>
<reference evidence="2 3" key="1">
    <citation type="journal article" date="2021" name="BMC Biol.">
        <title>Horizontally acquired antibacterial genes associated with adaptive radiation of ladybird beetles.</title>
        <authorList>
            <person name="Li H.S."/>
            <person name="Tang X.F."/>
            <person name="Huang Y.H."/>
            <person name="Xu Z.Y."/>
            <person name="Chen M.L."/>
            <person name="Du X.Y."/>
            <person name="Qiu B.Y."/>
            <person name="Chen P.T."/>
            <person name="Zhang W."/>
            <person name="Slipinski A."/>
            <person name="Escalona H.E."/>
            <person name="Waterhouse R.M."/>
            <person name="Zwick A."/>
            <person name="Pang H."/>
        </authorList>
    </citation>
    <scope>NUCLEOTIDE SEQUENCE [LARGE SCALE GENOMIC DNA]</scope>
    <source>
        <strain evidence="2">SYSU2018</strain>
    </source>
</reference>
<protein>
    <recommendedName>
        <fullName evidence="4">Hemolymph juvenile hormone binding protein</fullName>
    </recommendedName>
</protein>
<dbReference type="InterPro" id="IPR010562">
    <property type="entry name" value="Haemolymph_juvenile_hormone-bd"/>
</dbReference>
<dbReference type="SMART" id="SM00700">
    <property type="entry name" value="JHBP"/>
    <property type="match status" value="1"/>
</dbReference>
<dbReference type="AlphaFoldDB" id="A0ABD2NDV9"/>
<sequence length="252" mass="28771">MAFLVPKSILFITGLVKGGLGFFSRTVDSIISTFNRVEDRLRELLEELRKVIVKGIPEFNIPILDPLHIDRVDFQIKHESGVFNGSASDLTIKHISKFVLDDVKFSDIGAWRFRLDLNLTLPFITAEGLYRVDALIGDTIRLYGNGKFWAKIYRLELKISALLKLEGIRPKVADLGLKAKMMKLENNFEGLMKDKETGDLYNRVISRMAPEALDILWPELKRPIEKQIMTYINSALDNASVATFVRRLFNLI</sequence>
<keyword evidence="1" id="KW-0175">Coiled coil</keyword>
<dbReference type="Proteomes" id="UP001516400">
    <property type="component" value="Unassembled WGS sequence"/>
</dbReference>
<dbReference type="InterPro" id="IPR038606">
    <property type="entry name" value="To_sf"/>
</dbReference>
<evidence type="ECO:0000256" key="1">
    <source>
        <dbReference type="SAM" id="Coils"/>
    </source>
</evidence>
<comment type="caution">
    <text evidence="2">The sequence shown here is derived from an EMBL/GenBank/DDBJ whole genome shotgun (WGS) entry which is preliminary data.</text>
</comment>
<organism evidence="2 3">
    <name type="scientific">Cryptolaemus montrouzieri</name>
    <dbReference type="NCBI Taxonomy" id="559131"/>
    <lineage>
        <taxon>Eukaryota</taxon>
        <taxon>Metazoa</taxon>
        <taxon>Ecdysozoa</taxon>
        <taxon>Arthropoda</taxon>
        <taxon>Hexapoda</taxon>
        <taxon>Insecta</taxon>
        <taxon>Pterygota</taxon>
        <taxon>Neoptera</taxon>
        <taxon>Endopterygota</taxon>
        <taxon>Coleoptera</taxon>
        <taxon>Polyphaga</taxon>
        <taxon>Cucujiformia</taxon>
        <taxon>Coccinelloidea</taxon>
        <taxon>Coccinellidae</taxon>
        <taxon>Scymninae</taxon>
        <taxon>Scymnini</taxon>
        <taxon>Cryptolaemus</taxon>
    </lineage>
</organism>
<evidence type="ECO:0000313" key="2">
    <source>
        <dbReference type="EMBL" id="KAL3276714.1"/>
    </source>
</evidence>